<dbReference type="PANTHER" id="PTHR33442">
    <property type="entry name" value="TRANS-3-HYDROXY-L-PROLINE DEHYDRATASE"/>
    <property type="match status" value="1"/>
</dbReference>
<organism evidence="2 3">
    <name type="scientific">Neonectria magnoliae</name>
    <dbReference type="NCBI Taxonomy" id="2732573"/>
    <lineage>
        <taxon>Eukaryota</taxon>
        <taxon>Fungi</taxon>
        <taxon>Dikarya</taxon>
        <taxon>Ascomycota</taxon>
        <taxon>Pezizomycotina</taxon>
        <taxon>Sordariomycetes</taxon>
        <taxon>Hypocreomycetidae</taxon>
        <taxon>Hypocreales</taxon>
        <taxon>Nectriaceae</taxon>
        <taxon>Neonectria</taxon>
    </lineage>
</organism>
<evidence type="ECO:0000313" key="2">
    <source>
        <dbReference type="EMBL" id="KAK7430769.1"/>
    </source>
</evidence>
<name>A0ABR1IBY4_9HYPO</name>
<dbReference type="Proteomes" id="UP001498421">
    <property type="component" value="Unassembled WGS sequence"/>
</dbReference>
<dbReference type="EMBL" id="JAZAVK010000017">
    <property type="protein sequence ID" value="KAK7430769.1"/>
    <property type="molecule type" value="Genomic_DNA"/>
</dbReference>
<comment type="similarity">
    <text evidence="1">Belongs to the proline racemase family.</text>
</comment>
<reference evidence="2 3" key="1">
    <citation type="journal article" date="2025" name="Microbiol. Resour. Announc.">
        <title>Draft genome sequences for Neonectria magnoliae and Neonectria punicea, canker pathogens of Liriodendron tulipifera and Acer saccharum in West Virginia.</title>
        <authorList>
            <person name="Petronek H.M."/>
            <person name="Kasson M.T."/>
            <person name="Metheny A.M."/>
            <person name="Stauder C.M."/>
            <person name="Lovett B."/>
            <person name="Lynch S.C."/>
            <person name="Garnas J.R."/>
            <person name="Kasson L.R."/>
            <person name="Stajich J.E."/>
        </authorList>
    </citation>
    <scope>NUCLEOTIDE SEQUENCE [LARGE SCALE GENOMIC DNA]</scope>
    <source>
        <strain evidence="2 3">NRRL 64651</strain>
    </source>
</reference>
<dbReference type="SUPFAM" id="SSF54506">
    <property type="entry name" value="Diaminopimelate epimerase-like"/>
    <property type="match status" value="1"/>
</dbReference>
<accession>A0ABR1IBY4</accession>
<dbReference type="Gene3D" id="3.10.310.10">
    <property type="entry name" value="Diaminopimelate Epimerase, Chain A, domain 1"/>
    <property type="match status" value="2"/>
</dbReference>
<proteinExistence type="inferred from homology"/>
<evidence type="ECO:0000313" key="3">
    <source>
        <dbReference type="Proteomes" id="UP001498421"/>
    </source>
</evidence>
<keyword evidence="3" id="KW-1185">Reference proteome</keyword>
<comment type="caution">
    <text evidence="2">The sequence shown here is derived from an EMBL/GenBank/DDBJ whole genome shotgun (WGS) entry which is preliminary data.</text>
</comment>
<sequence length="162" mass="17364">MNTNLLLPRCNPFADAGFLIMKSEEYVSMSGSNIVCTTTVLLEIGMIGMKQPVTTIALDTAAELVQVTAECEAGTCKAVSFDVPIDVPGLGTVNVDVAWAGIWWYAIADAAALRVKVKSHHGPKLVEIGERVKRAVQAQYVPVHPENSSIRGVTNISITEPL</sequence>
<gene>
    <name evidence="2" type="ORF">QQZ08_002813</name>
</gene>
<dbReference type="InterPro" id="IPR008794">
    <property type="entry name" value="Pro_racemase_fam"/>
</dbReference>
<dbReference type="PANTHER" id="PTHR33442:SF5">
    <property type="entry name" value="BIFUNCTIONAL TRANS-3-HYDROXY-L-PROLINE DEHYDRATASE_2-EPIMERASE"/>
    <property type="match status" value="1"/>
</dbReference>
<dbReference type="Pfam" id="PF05544">
    <property type="entry name" value="Pro_racemase"/>
    <property type="match status" value="1"/>
</dbReference>
<evidence type="ECO:0000256" key="1">
    <source>
        <dbReference type="ARBA" id="ARBA00007529"/>
    </source>
</evidence>
<protein>
    <submittedName>
        <fullName evidence="2">Uncharacterized protein</fullName>
    </submittedName>
</protein>